<reference evidence="5" key="1">
    <citation type="submission" date="2021-02" db="EMBL/GenBank/DDBJ databases">
        <authorList>
            <person name="Nowell W R."/>
        </authorList>
    </citation>
    <scope>NUCLEOTIDE SEQUENCE</scope>
</reference>
<gene>
    <name evidence="5" type="ORF">GPM918_LOCUS4906</name>
    <name evidence="6" type="ORF">SRO942_LOCUS4907</name>
</gene>
<proteinExistence type="predicted"/>
<dbReference type="PANTHER" id="PTHR46647">
    <property type="entry name" value="RAB9 EFFECTOR PROTEIN WITH KELCH MOTIFS"/>
    <property type="match status" value="1"/>
</dbReference>
<protein>
    <recommendedName>
        <fullName evidence="4">Rab9 effector protein with kelch motifs</fullName>
    </recommendedName>
</protein>
<dbReference type="InterPro" id="IPR015915">
    <property type="entry name" value="Kelch-typ_b-propeller"/>
</dbReference>
<dbReference type="Proteomes" id="UP000663829">
    <property type="component" value="Unassembled WGS sequence"/>
</dbReference>
<evidence type="ECO:0000313" key="6">
    <source>
        <dbReference type="EMBL" id="CAF3615026.1"/>
    </source>
</evidence>
<dbReference type="EMBL" id="CAJNOQ010000688">
    <property type="protein sequence ID" value="CAF0828090.1"/>
    <property type="molecule type" value="Genomic_DNA"/>
</dbReference>
<dbReference type="Proteomes" id="UP000681722">
    <property type="component" value="Unassembled WGS sequence"/>
</dbReference>
<dbReference type="Gene3D" id="2.120.10.80">
    <property type="entry name" value="Kelch-type beta propeller"/>
    <property type="match status" value="2"/>
</dbReference>
<evidence type="ECO:0000256" key="1">
    <source>
        <dbReference type="ARBA" id="ARBA00022441"/>
    </source>
</evidence>
<dbReference type="EMBL" id="CAJOBC010000688">
    <property type="protein sequence ID" value="CAF3615026.1"/>
    <property type="molecule type" value="Genomic_DNA"/>
</dbReference>
<dbReference type="OrthoDB" id="10251809at2759"/>
<accession>A0A813UMI0</accession>
<dbReference type="PANTHER" id="PTHR46647:SF1">
    <property type="entry name" value="RAB9 EFFECTOR PROTEIN WITH KELCH MOTIFS"/>
    <property type="match status" value="1"/>
</dbReference>
<dbReference type="Pfam" id="PF24681">
    <property type="entry name" value="Kelch_KLHDC2_KLHL20_DRC7"/>
    <property type="match status" value="1"/>
</dbReference>
<organism evidence="5 7">
    <name type="scientific">Didymodactylos carnosus</name>
    <dbReference type="NCBI Taxonomy" id="1234261"/>
    <lineage>
        <taxon>Eukaryota</taxon>
        <taxon>Metazoa</taxon>
        <taxon>Spiralia</taxon>
        <taxon>Gnathifera</taxon>
        <taxon>Rotifera</taxon>
        <taxon>Eurotatoria</taxon>
        <taxon>Bdelloidea</taxon>
        <taxon>Philodinida</taxon>
        <taxon>Philodinidae</taxon>
        <taxon>Didymodactylos</taxon>
    </lineage>
</organism>
<keyword evidence="7" id="KW-1185">Reference proteome</keyword>
<keyword evidence="2" id="KW-0677">Repeat</keyword>
<sequence length="368" mass="42026">MSSYKFDNIPDRLEWSKLDCVGQIPIVRVGHSACFVLNAILTSVGDDHYERGCIYILGGANPSQCFADIHMLTLSSLKWTKIIDNEETLRKYEHSTVYYPLKNSIIYFGGANTEKNFNDVNQFNIAQKAFQILTVGSNIVSPRTHHTSVIINDSFYIFSGGDKQSKAVCDSELYRFDIETRTWETVQVHGIPPEQRHGHCMLAVNRTLYLHGGMDNRTFFKTLYSIDLEQQTLHWTEYKTESNWPMARAAHGGVAWDERLYIFGGLGQGGPALNDLWSWDCTTKQWTELCCRNQSIISPRLDFACCLIQIDKSRLEQQSHENYDETSSSNDCQKSVHKNLVALMFIHGGTDTEGEVFDDCFILRIDEK</sequence>
<keyword evidence="1" id="KW-0880">Kelch repeat</keyword>
<evidence type="ECO:0000256" key="2">
    <source>
        <dbReference type="ARBA" id="ARBA00022737"/>
    </source>
</evidence>
<evidence type="ECO:0000313" key="5">
    <source>
        <dbReference type="EMBL" id="CAF0828090.1"/>
    </source>
</evidence>
<dbReference type="InterPro" id="IPR052124">
    <property type="entry name" value="Rab9_kelch_effector"/>
</dbReference>
<name>A0A813UMI0_9BILA</name>
<comment type="caution">
    <text evidence="5">The sequence shown here is derived from an EMBL/GenBank/DDBJ whole genome shotgun (WGS) entry which is preliminary data.</text>
</comment>
<evidence type="ECO:0000313" key="7">
    <source>
        <dbReference type="Proteomes" id="UP000663829"/>
    </source>
</evidence>
<evidence type="ECO:0000256" key="4">
    <source>
        <dbReference type="ARBA" id="ARBA00039295"/>
    </source>
</evidence>
<dbReference type="SUPFAM" id="SSF117281">
    <property type="entry name" value="Kelch motif"/>
    <property type="match status" value="1"/>
</dbReference>
<comment type="function">
    <text evidence="3">Rab9 effector required for endosome to trans-Golgi network (TGN) transport.</text>
</comment>
<dbReference type="AlphaFoldDB" id="A0A813UMI0"/>
<evidence type="ECO:0000256" key="3">
    <source>
        <dbReference type="ARBA" id="ARBA00037224"/>
    </source>
</evidence>